<comment type="caution">
    <text evidence="2">The sequence shown here is derived from an EMBL/GenBank/DDBJ whole genome shotgun (WGS) entry which is preliminary data.</text>
</comment>
<sequence>MSNRRCRRSSGEPVGKETGGAVALLFLRVKPRHHTTMAGASSPPHRRLFSSLAAAVRRCNAVRLPLPPPAPCVSTLYVVGLQSLPRAAPVVSVPCWLSCAQGSQQQIRQPLLVCSRARTDALHMLDEMPELFPSCHFYRMHHVVRYLGLQYTLLLIISPVATSIFL</sequence>
<keyword evidence="3" id="KW-1185">Reference proteome</keyword>
<evidence type="ECO:0000313" key="3">
    <source>
        <dbReference type="Proteomes" id="UP000729402"/>
    </source>
</evidence>
<evidence type="ECO:0000313" key="2">
    <source>
        <dbReference type="EMBL" id="KAG8057673.1"/>
    </source>
</evidence>
<organism evidence="2 3">
    <name type="scientific">Zizania palustris</name>
    <name type="common">Northern wild rice</name>
    <dbReference type="NCBI Taxonomy" id="103762"/>
    <lineage>
        <taxon>Eukaryota</taxon>
        <taxon>Viridiplantae</taxon>
        <taxon>Streptophyta</taxon>
        <taxon>Embryophyta</taxon>
        <taxon>Tracheophyta</taxon>
        <taxon>Spermatophyta</taxon>
        <taxon>Magnoliopsida</taxon>
        <taxon>Liliopsida</taxon>
        <taxon>Poales</taxon>
        <taxon>Poaceae</taxon>
        <taxon>BOP clade</taxon>
        <taxon>Oryzoideae</taxon>
        <taxon>Oryzeae</taxon>
        <taxon>Zizaniinae</taxon>
        <taxon>Zizania</taxon>
    </lineage>
</organism>
<dbReference type="Proteomes" id="UP000729402">
    <property type="component" value="Unassembled WGS sequence"/>
</dbReference>
<proteinExistence type="predicted"/>
<keyword evidence="1" id="KW-0812">Transmembrane</keyword>
<reference evidence="2" key="2">
    <citation type="submission" date="2021-02" db="EMBL/GenBank/DDBJ databases">
        <authorList>
            <person name="Kimball J.A."/>
            <person name="Haas M.W."/>
            <person name="Macchietto M."/>
            <person name="Kono T."/>
            <person name="Duquette J."/>
            <person name="Shao M."/>
        </authorList>
    </citation>
    <scope>NUCLEOTIDE SEQUENCE</scope>
    <source>
        <tissue evidence="2">Fresh leaf tissue</tissue>
    </source>
</reference>
<keyword evidence="1" id="KW-1133">Transmembrane helix</keyword>
<feature type="transmembrane region" description="Helical" evidence="1">
    <location>
        <begin position="146"/>
        <end position="165"/>
    </location>
</feature>
<protein>
    <submittedName>
        <fullName evidence="2">Uncharacterized protein</fullName>
    </submittedName>
</protein>
<dbReference type="AlphaFoldDB" id="A0A8J5RU02"/>
<evidence type="ECO:0000256" key="1">
    <source>
        <dbReference type="SAM" id="Phobius"/>
    </source>
</evidence>
<name>A0A8J5RU02_ZIZPA</name>
<keyword evidence="1" id="KW-0472">Membrane</keyword>
<reference evidence="2" key="1">
    <citation type="journal article" date="2021" name="bioRxiv">
        <title>Whole Genome Assembly and Annotation of Northern Wild Rice, Zizania palustris L., Supports a Whole Genome Duplication in the Zizania Genus.</title>
        <authorList>
            <person name="Haas M."/>
            <person name="Kono T."/>
            <person name="Macchietto M."/>
            <person name="Millas R."/>
            <person name="McGilp L."/>
            <person name="Shao M."/>
            <person name="Duquette J."/>
            <person name="Hirsch C.N."/>
            <person name="Kimball J."/>
        </authorList>
    </citation>
    <scope>NUCLEOTIDE SEQUENCE</scope>
    <source>
        <tissue evidence="2">Fresh leaf tissue</tissue>
    </source>
</reference>
<accession>A0A8J5RU02</accession>
<gene>
    <name evidence="2" type="ORF">GUJ93_ZPchr0002g26324</name>
</gene>
<dbReference type="EMBL" id="JAAALK010000287">
    <property type="protein sequence ID" value="KAG8057673.1"/>
    <property type="molecule type" value="Genomic_DNA"/>
</dbReference>